<accession>A0A9D4TLA9</accession>
<feature type="compositionally biased region" description="Low complexity" evidence="1">
    <location>
        <begin position="147"/>
        <end position="157"/>
    </location>
</feature>
<sequence>MEKMARRTRTQVCTNHNTPRSIRTRLSHPRRHSTQPELPAPEVPLQPVARSSSGRTALGPWLGSFGSLENMSGLVDEAPPSPTLFATSQGRVFANLSGARVASADLLLASAQVMASAEPQVVPEDSRGGRLAQAQEAGVLRRKSEARLPPGAPALRGPRGGAARRRMREIGQARKMN</sequence>
<feature type="compositionally biased region" description="Basic and acidic residues" evidence="1">
    <location>
        <begin position="168"/>
        <end position="177"/>
    </location>
</feature>
<gene>
    <name evidence="2" type="ORF">D9Q98_007540</name>
</gene>
<feature type="region of interest" description="Disordered" evidence="1">
    <location>
        <begin position="125"/>
        <end position="177"/>
    </location>
</feature>
<feature type="compositionally biased region" description="Polar residues" evidence="1">
    <location>
        <begin position="10"/>
        <end position="21"/>
    </location>
</feature>
<protein>
    <submittedName>
        <fullName evidence="2">Uncharacterized protein</fullName>
    </submittedName>
</protein>
<dbReference type="EMBL" id="SIDB01000009">
    <property type="protein sequence ID" value="KAI3428716.1"/>
    <property type="molecule type" value="Genomic_DNA"/>
</dbReference>
<keyword evidence="3" id="KW-1185">Reference proteome</keyword>
<reference evidence="2" key="2">
    <citation type="submission" date="2020-11" db="EMBL/GenBank/DDBJ databases">
        <authorList>
            <person name="Cecchin M."/>
            <person name="Marcolungo L."/>
            <person name="Rossato M."/>
            <person name="Girolomoni L."/>
            <person name="Cosentino E."/>
            <person name="Cuine S."/>
            <person name="Li-Beisson Y."/>
            <person name="Delledonne M."/>
            <person name="Ballottari M."/>
        </authorList>
    </citation>
    <scope>NUCLEOTIDE SEQUENCE</scope>
    <source>
        <strain evidence="2">211/11P</strain>
        <tissue evidence="2">Whole cell</tissue>
    </source>
</reference>
<name>A0A9D4TLA9_CHLVU</name>
<feature type="region of interest" description="Disordered" evidence="1">
    <location>
        <begin position="1"/>
        <end position="52"/>
    </location>
</feature>
<evidence type="ECO:0000313" key="2">
    <source>
        <dbReference type="EMBL" id="KAI3428716.1"/>
    </source>
</evidence>
<evidence type="ECO:0000256" key="1">
    <source>
        <dbReference type="SAM" id="MobiDB-lite"/>
    </source>
</evidence>
<dbReference type="AlphaFoldDB" id="A0A9D4TLA9"/>
<comment type="caution">
    <text evidence="2">The sequence shown here is derived from an EMBL/GenBank/DDBJ whole genome shotgun (WGS) entry which is preliminary data.</text>
</comment>
<dbReference type="Proteomes" id="UP001055712">
    <property type="component" value="Unassembled WGS sequence"/>
</dbReference>
<reference evidence="2" key="1">
    <citation type="journal article" date="2019" name="Plant J.">
        <title>Chlorella vulgaris genome assembly and annotation reveals the molecular basis for metabolic acclimation to high light conditions.</title>
        <authorList>
            <person name="Cecchin M."/>
            <person name="Marcolungo L."/>
            <person name="Rossato M."/>
            <person name="Girolomoni L."/>
            <person name="Cosentino E."/>
            <person name="Cuine S."/>
            <person name="Li-Beisson Y."/>
            <person name="Delledonne M."/>
            <person name="Ballottari M."/>
        </authorList>
    </citation>
    <scope>NUCLEOTIDE SEQUENCE</scope>
    <source>
        <strain evidence="2">211/11P</strain>
    </source>
</reference>
<dbReference type="OrthoDB" id="10328808at2759"/>
<proteinExistence type="predicted"/>
<feature type="compositionally biased region" description="Basic residues" evidence="1">
    <location>
        <begin position="22"/>
        <end position="33"/>
    </location>
</feature>
<organism evidence="2 3">
    <name type="scientific">Chlorella vulgaris</name>
    <name type="common">Green alga</name>
    <dbReference type="NCBI Taxonomy" id="3077"/>
    <lineage>
        <taxon>Eukaryota</taxon>
        <taxon>Viridiplantae</taxon>
        <taxon>Chlorophyta</taxon>
        <taxon>core chlorophytes</taxon>
        <taxon>Trebouxiophyceae</taxon>
        <taxon>Chlorellales</taxon>
        <taxon>Chlorellaceae</taxon>
        <taxon>Chlorella clade</taxon>
        <taxon>Chlorella</taxon>
    </lineage>
</organism>
<evidence type="ECO:0000313" key="3">
    <source>
        <dbReference type="Proteomes" id="UP001055712"/>
    </source>
</evidence>